<protein>
    <submittedName>
        <fullName evidence="1">Uncharacterized protein</fullName>
    </submittedName>
</protein>
<dbReference type="RefSeq" id="WP_100860224.1">
    <property type="nucleotide sequence ID" value="NZ_PGCP01000018.1"/>
</dbReference>
<reference evidence="1 2" key="1">
    <citation type="submission" date="2017-11" db="EMBL/GenBank/DDBJ databases">
        <title>Draft genome sequence of environmental isolate Aeromonas lusitania sp. nov. MDC 2473.</title>
        <authorList>
            <person name="Colston S.M."/>
            <person name="Navarro A."/>
            <person name="Martinez-Murcia A.J."/>
            <person name="Graf J."/>
        </authorList>
    </citation>
    <scope>NUCLEOTIDE SEQUENCE [LARGE SCALE GENOMIC DNA]</scope>
    <source>
        <strain evidence="1 2">MDC 2473</strain>
    </source>
</reference>
<organism evidence="1 2">
    <name type="scientific">Aeromonas lusitana</name>
    <dbReference type="NCBI Taxonomy" id="931529"/>
    <lineage>
        <taxon>Bacteria</taxon>
        <taxon>Pseudomonadati</taxon>
        <taxon>Pseudomonadota</taxon>
        <taxon>Gammaproteobacteria</taxon>
        <taxon>Aeromonadales</taxon>
        <taxon>Aeromonadaceae</taxon>
        <taxon>Aeromonas</taxon>
    </lineage>
</organism>
<accession>A0A2M8H8I3</accession>
<evidence type="ECO:0000313" key="2">
    <source>
        <dbReference type="Proteomes" id="UP000232060"/>
    </source>
</evidence>
<proteinExistence type="predicted"/>
<keyword evidence="2" id="KW-1185">Reference proteome</keyword>
<evidence type="ECO:0000313" key="1">
    <source>
        <dbReference type="EMBL" id="PJC92868.1"/>
    </source>
</evidence>
<dbReference type="Proteomes" id="UP000232060">
    <property type="component" value="Unassembled WGS sequence"/>
</dbReference>
<dbReference type="EMBL" id="PGCP01000018">
    <property type="protein sequence ID" value="PJC92868.1"/>
    <property type="molecule type" value="Genomic_DNA"/>
</dbReference>
<dbReference type="AlphaFoldDB" id="A0A2M8H8I3"/>
<name>A0A2M8H8I3_9GAMM</name>
<gene>
    <name evidence="1" type="ORF">CUC44_12340</name>
</gene>
<comment type="caution">
    <text evidence="1">The sequence shown here is derived from an EMBL/GenBank/DDBJ whole genome shotgun (WGS) entry which is preliminary data.</text>
</comment>
<sequence>MTELLDTPSSKVSLNFHAPVEYAAGGDVKIINELGGRLLTKRERKELHNLVLQLDREFGQKGWDTWTYLHEKIGVNEVGEMRLDHLKAAQALLQLMIEAKQAAFGTSLEEAWRQEYQSVCCDLLEQSEIEVNLRAELRHYQQAYSVLKCDHDRLQQVLAQHRVAAAQFEREKHSLGSGVTELQQRLSSEVQSHRHSEAELKRAANRAVGLEHQIDSLIAGRLVDSEALAQAQKKAEQAQRVVRRLRGSLICGGVLAVLATGAAVYKPLFQAELRAEQSKAVMLKRKDICLFDGEPFSWGTRINTPTGIQKCVKSRTGQYLWQFGK</sequence>